<dbReference type="PRINTS" id="PR00173">
    <property type="entry name" value="EDTRNSPORT"/>
</dbReference>
<dbReference type="GO" id="GO:0005313">
    <property type="term" value="F:L-glutamate transmembrane transporter activity"/>
    <property type="evidence" value="ECO:0007669"/>
    <property type="project" value="TreeGrafter"/>
</dbReference>
<comment type="similarity">
    <text evidence="2 9">Belongs to the dicarboxylate/amino acid:cation symporter (DAACS) (TC 2.A.23) family.</text>
</comment>
<organism evidence="11 12">
    <name type="scientific">Acrobeloides nanus</name>
    <dbReference type="NCBI Taxonomy" id="290746"/>
    <lineage>
        <taxon>Eukaryota</taxon>
        <taxon>Metazoa</taxon>
        <taxon>Ecdysozoa</taxon>
        <taxon>Nematoda</taxon>
        <taxon>Chromadorea</taxon>
        <taxon>Rhabditida</taxon>
        <taxon>Tylenchina</taxon>
        <taxon>Cephalobomorpha</taxon>
        <taxon>Cephaloboidea</taxon>
        <taxon>Cephalobidae</taxon>
        <taxon>Acrobeloides</taxon>
    </lineage>
</organism>
<evidence type="ECO:0000256" key="9">
    <source>
        <dbReference type="RuleBase" id="RU361216"/>
    </source>
</evidence>
<dbReference type="Gene3D" id="1.10.3860.10">
    <property type="entry name" value="Sodium:dicarboxylate symporter"/>
    <property type="match status" value="1"/>
</dbReference>
<evidence type="ECO:0000256" key="1">
    <source>
        <dbReference type="ARBA" id="ARBA00004141"/>
    </source>
</evidence>
<comment type="caution">
    <text evidence="9">Lacks conserved residue(s) required for the propagation of feature annotation.</text>
</comment>
<evidence type="ECO:0000313" key="12">
    <source>
        <dbReference type="WBParaSite" id="ACRNAN_scaffold1615.g11201.t1"/>
    </source>
</evidence>
<keyword evidence="3 9" id="KW-0813">Transport</keyword>
<evidence type="ECO:0000256" key="8">
    <source>
        <dbReference type="ARBA" id="ARBA00023180"/>
    </source>
</evidence>
<evidence type="ECO:0000256" key="7">
    <source>
        <dbReference type="ARBA" id="ARBA00023136"/>
    </source>
</evidence>
<keyword evidence="4 9" id="KW-0812">Transmembrane</keyword>
<dbReference type="WBParaSite" id="ACRNAN_scaffold1615.g11201.t1">
    <property type="protein sequence ID" value="ACRNAN_scaffold1615.g11201.t1"/>
    <property type="gene ID" value="ACRNAN_scaffold1615.g11201"/>
</dbReference>
<dbReference type="InterPro" id="IPR036458">
    <property type="entry name" value="Na:dicarbo_symporter_sf"/>
</dbReference>
<keyword evidence="7 9" id="KW-0472">Membrane</keyword>
<keyword evidence="10" id="KW-0732">Signal</keyword>
<dbReference type="AlphaFoldDB" id="A0A914CY24"/>
<keyword evidence="5 9" id="KW-0769">Symport</keyword>
<evidence type="ECO:0000256" key="5">
    <source>
        <dbReference type="ARBA" id="ARBA00022847"/>
    </source>
</evidence>
<sequence>MMILPLIISSLIAGLAQLDAKQSGRMGSIALLYYFATTTIAVITGIILVLTIHPGDPAIKKNLGMETGGKNVSTVDTFLDLIRNMFPDNIVRATFGQVQTNYIKVRPKVVLANASYLAEVQAGLHDLEKPIVEYSDGMNVLGIITFCIAVGIVLSQLGHEGVRVVEFFATMDKVIMRLVMYIMHYSPIGIMCLIMGKILEIEDLVDTAKMLALYMFTVLCGLAIHALITLPLIYFVLTKKNPFLFMRGMLDAWITALGTASSSATLPLTFRCLEENLGIDKRITRFVLPVGATINMDGTALYEAVATIFIAQMNGVHLSMGQVVTVSLTATLASIGAASVPSAGLVTMLIVLTAVGLPVKDVTLIVAVDWLLDRIRTSINVLGDAFGAGIVHHYAKDTLAKSDDHKLLSTNLNEEREGLLQKEKLQLNQKNLSP</sequence>
<keyword evidence="11" id="KW-1185">Reference proteome</keyword>
<keyword evidence="8" id="KW-0325">Glycoprotein</keyword>
<dbReference type="Proteomes" id="UP000887540">
    <property type="component" value="Unplaced"/>
</dbReference>
<accession>A0A914CY24</accession>
<proteinExistence type="inferred from homology"/>
<evidence type="ECO:0000256" key="10">
    <source>
        <dbReference type="SAM" id="SignalP"/>
    </source>
</evidence>
<dbReference type="Pfam" id="PF00375">
    <property type="entry name" value="SDF"/>
    <property type="match status" value="1"/>
</dbReference>
<keyword evidence="6 9" id="KW-1133">Transmembrane helix</keyword>
<dbReference type="InterPro" id="IPR050746">
    <property type="entry name" value="DAACS"/>
</dbReference>
<dbReference type="GO" id="GO:0015175">
    <property type="term" value="F:neutral L-amino acid transmembrane transporter activity"/>
    <property type="evidence" value="ECO:0007669"/>
    <property type="project" value="TreeGrafter"/>
</dbReference>
<name>A0A914CY24_9BILA</name>
<feature type="transmembrane region" description="Helical" evidence="9">
    <location>
        <begin position="138"/>
        <end position="158"/>
    </location>
</feature>
<dbReference type="PANTHER" id="PTHR11958">
    <property type="entry name" value="SODIUM/DICARBOXYLATE SYMPORTER-RELATED"/>
    <property type="match status" value="1"/>
</dbReference>
<dbReference type="GO" id="GO:0015501">
    <property type="term" value="F:glutamate:sodium symporter activity"/>
    <property type="evidence" value="ECO:0007669"/>
    <property type="project" value="TreeGrafter"/>
</dbReference>
<dbReference type="PANTHER" id="PTHR11958:SF110">
    <property type="entry name" value="EXCITATORY AMINO ACID TRANSPORTER"/>
    <property type="match status" value="1"/>
</dbReference>
<dbReference type="InterPro" id="IPR001991">
    <property type="entry name" value="Na-dicarboxylate_symporter"/>
</dbReference>
<comment type="subcellular location">
    <subcellularLocation>
        <location evidence="1 9">Membrane</location>
        <topology evidence="1 9">Multi-pass membrane protein</topology>
    </subcellularLocation>
</comment>
<protein>
    <recommendedName>
        <fullName evidence="9">Amino acid transporter</fullName>
    </recommendedName>
</protein>
<feature type="transmembrane region" description="Helical" evidence="9">
    <location>
        <begin position="211"/>
        <end position="237"/>
    </location>
</feature>
<feature type="transmembrane region" description="Helical" evidence="9">
    <location>
        <begin position="178"/>
        <end position="199"/>
    </location>
</feature>
<dbReference type="GO" id="GO:0005886">
    <property type="term" value="C:plasma membrane"/>
    <property type="evidence" value="ECO:0007669"/>
    <property type="project" value="TreeGrafter"/>
</dbReference>
<feature type="chain" id="PRO_5037263404" description="Amino acid transporter" evidence="10">
    <location>
        <begin position="21"/>
        <end position="434"/>
    </location>
</feature>
<evidence type="ECO:0000256" key="4">
    <source>
        <dbReference type="ARBA" id="ARBA00022692"/>
    </source>
</evidence>
<evidence type="ECO:0000313" key="11">
    <source>
        <dbReference type="Proteomes" id="UP000887540"/>
    </source>
</evidence>
<dbReference type="SUPFAM" id="SSF118215">
    <property type="entry name" value="Proton glutamate symport protein"/>
    <property type="match status" value="1"/>
</dbReference>
<dbReference type="PROSITE" id="PS00714">
    <property type="entry name" value="NA_DICARBOXYL_SYMP_2"/>
    <property type="match status" value="1"/>
</dbReference>
<feature type="transmembrane region" description="Helical" evidence="9">
    <location>
        <begin position="30"/>
        <end position="52"/>
    </location>
</feature>
<reference evidence="12" key="1">
    <citation type="submission" date="2022-11" db="UniProtKB">
        <authorList>
            <consortium name="WormBaseParasite"/>
        </authorList>
    </citation>
    <scope>IDENTIFICATION</scope>
</reference>
<evidence type="ECO:0000256" key="3">
    <source>
        <dbReference type="ARBA" id="ARBA00022448"/>
    </source>
</evidence>
<evidence type="ECO:0000256" key="6">
    <source>
        <dbReference type="ARBA" id="ARBA00022989"/>
    </source>
</evidence>
<dbReference type="InterPro" id="IPR018107">
    <property type="entry name" value="Na-dicarboxylate_symporter_CS"/>
</dbReference>
<feature type="signal peptide" evidence="10">
    <location>
        <begin position="1"/>
        <end position="20"/>
    </location>
</feature>
<evidence type="ECO:0000256" key="2">
    <source>
        <dbReference type="ARBA" id="ARBA00006148"/>
    </source>
</evidence>